<accession>A0A3D8Y6Z1</accession>
<protein>
    <submittedName>
        <fullName evidence="3">Glycosyltransferase family 2 protein</fullName>
    </submittedName>
</protein>
<dbReference type="SUPFAM" id="SSF53448">
    <property type="entry name" value="Nucleotide-diphospho-sugar transferases"/>
    <property type="match status" value="1"/>
</dbReference>
<evidence type="ECO:0000259" key="2">
    <source>
        <dbReference type="Pfam" id="PF00535"/>
    </source>
</evidence>
<dbReference type="CDD" id="cd04186">
    <property type="entry name" value="GT_2_like_c"/>
    <property type="match status" value="1"/>
</dbReference>
<proteinExistence type="predicted"/>
<feature type="domain" description="Glycosyltransferase 2-like" evidence="2">
    <location>
        <begin position="4"/>
        <end position="139"/>
    </location>
</feature>
<name>A0A3D8Y6Z1_9BACT</name>
<dbReference type="PANTHER" id="PTHR43179:SF7">
    <property type="entry name" value="RHAMNOSYLTRANSFERASE WBBL"/>
    <property type="match status" value="1"/>
</dbReference>
<keyword evidence="1" id="KW-0472">Membrane</keyword>
<keyword evidence="3" id="KW-0808">Transferase</keyword>
<dbReference type="Gene3D" id="3.90.550.10">
    <property type="entry name" value="Spore Coat Polysaccharide Biosynthesis Protein SpsA, Chain A"/>
    <property type="match status" value="1"/>
</dbReference>
<dbReference type="EMBL" id="QNUL01000019">
    <property type="protein sequence ID" value="REA58658.1"/>
    <property type="molecule type" value="Genomic_DNA"/>
</dbReference>
<keyword evidence="4" id="KW-1185">Reference proteome</keyword>
<evidence type="ECO:0000313" key="4">
    <source>
        <dbReference type="Proteomes" id="UP000256373"/>
    </source>
</evidence>
<keyword evidence="1" id="KW-1133">Transmembrane helix</keyword>
<dbReference type="AlphaFoldDB" id="A0A3D8Y6Z1"/>
<sequence length="335" mass="39276">MDVSIIIINFRCSELIINCLHSIYTHTKKVSFEIIIVDNDPVNGDGESVRTAYPEVKWINMDYNAGFGRANNKGMAAATGKYFLLLNADTLLTNNIIDRCFDRMNSRPDIMALGALQHYADNTPMPFYRSFNEFRRTFFILPPGNTVDKIMHRLYPDPSHKDPQQYDWLVGAFIFTRREGYEKTGGFSEDFFMYGEDVEWSWRLGLLGKLCIFDDSTFIHLENKNPFRRTKISWINRFSTQMQVSNLLWIRKQYGVWSYLTLILHYISMIPVVYGWKIIHNLKTGSPVNDLDTQHIYLRKTKVLLRYFTRTLFLKKGMYKILEKENIDLLTSSQS</sequence>
<dbReference type="RefSeq" id="WP_115832716.1">
    <property type="nucleotide sequence ID" value="NZ_QNUL01000019.1"/>
</dbReference>
<evidence type="ECO:0000256" key="1">
    <source>
        <dbReference type="SAM" id="Phobius"/>
    </source>
</evidence>
<dbReference type="InterPro" id="IPR001173">
    <property type="entry name" value="Glyco_trans_2-like"/>
</dbReference>
<gene>
    <name evidence="3" type="ORF">DSL64_20040</name>
</gene>
<keyword evidence="1" id="KW-0812">Transmembrane</keyword>
<reference evidence="3 4" key="1">
    <citation type="submission" date="2018-07" db="EMBL/GenBank/DDBJ databases">
        <title>Dyadobacter roseus sp. nov., isolated from rose rhizosphere soil.</title>
        <authorList>
            <person name="Chen L."/>
        </authorList>
    </citation>
    <scope>NUCLEOTIDE SEQUENCE [LARGE SCALE GENOMIC DNA]</scope>
    <source>
        <strain evidence="3 4">RS19</strain>
    </source>
</reference>
<comment type="caution">
    <text evidence="3">The sequence shown here is derived from an EMBL/GenBank/DDBJ whole genome shotgun (WGS) entry which is preliminary data.</text>
</comment>
<dbReference type="InterPro" id="IPR029044">
    <property type="entry name" value="Nucleotide-diphossugar_trans"/>
</dbReference>
<organism evidence="3 4">
    <name type="scientific">Dyadobacter luteus</name>
    <dbReference type="NCBI Taxonomy" id="2259619"/>
    <lineage>
        <taxon>Bacteria</taxon>
        <taxon>Pseudomonadati</taxon>
        <taxon>Bacteroidota</taxon>
        <taxon>Cytophagia</taxon>
        <taxon>Cytophagales</taxon>
        <taxon>Spirosomataceae</taxon>
        <taxon>Dyadobacter</taxon>
    </lineage>
</organism>
<dbReference type="PANTHER" id="PTHR43179">
    <property type="entry name" value="RHAMNOSYLTRANSFERASE WBBL"/>
    <property type="match status" value="1"/>
</dbReference>
<dbReference type="OrthoDB" id="9771846at2"/>
<dbReference type="Pfam" id="PF00535">
    <property type="entry name" value="Glycos_transf_2"/>
    <property type="match status" value="1"/>
</dbReference>
<dbReference type="GO" id="GO:0016740">
    <property type="term" value="F:transferase activity"/>
    <property type="evidence" value="ECO:0007669"/>
    <property type="project" value="UniProtKB-KW"/>
</dbReference>
<feature type="transmembrane region" description="Helical" evidence="1">
    <location>
        <begin position="256"/>
        <end position="276"/>
    </location>
</feature>
<dbReference type="Proteomes" id="UP000256373">
    <property type="component" value="Unassembled WGS sequence"/>
</dbReference>
<evidence type="ECO:0000313" key="3">
    <source>
        <dbReference type="EMBL" id="REA58658.1"/>
    </source>
</evidence>